<evidence type="ECO:0000313" key="2">
    <source>
        <dbReference type="Proteomes" id="UP001345013"/>
    </source>
</evidence>
<dbReference type="InterPro" id="IPR019410">
    <property type="entry name" value="Methyltransf_16"/>
</dbReference>
<comment type="caution">
    <text evidence="1">The sequence shown here is derived from an EMBL/GenBank/DDBJ whole genome shotgun (WGS) entry which is preliminary data.</text>
</comment>
<accession>A0ABR0KA35</accession>
<name>A0ABR0KA35_9EURO</name>
<evidence type="ECO:0000313" key="1">
    <source>
        <dbReference type="EMBL" id="KAK5092473.1"/>
    </source>
</evidence>
<gene>
    <name evidence="1" type="ORF">LTR24_005176</name>
</gene>
<dbReference type="EMBL" id="JAVRRG010000057">
    <property type="protein sequence ID" value="KAK5092473.1"/>
    <property type="molecule type" value="Genomic_DNA"/>
</dbReference>
<dbReference type="Proteomes" id="UP001345013">
    <property type="component" value="Unassembled WGS sequence"/>
</dbReference>
<dbReference type="PANTHER" id="PTHR14614">
    <property type="entry name" value="HEPATOCELLULAR CARCINOMA-ASSOCIATED ANTIGEN"/>
    <property type="match status" value="1"/>
</dbReference>
<dbReference type="Pfam" id="PF10294">
    <property type="entry name" value="Methyltransf_16"/>
    <property type="match status" value="1"/>
</dbReference>
<proteinExistence type="predicted"/>
<organism evidence="1 2">
    <name type="scientific">Lithohypha guttulata</name>
    <dbReference type="NCBI Taxonomy" id="1690604"/>
    <lineage>
        <taxon>Eukaryota</taxon>
        <taxon>Fungi</taxon>
        <taxon>Dikarya</taxon>
        <taxon>Ascomycota</taxon>
        <taxon>Pezizomycotina</taxon>
        <taxon>Eurotiomycetes</taxon>
        <taxon>Chaetothyriomycetidae</taxon>
        <taxon>Chaetothyriales</taxon>
        <taxon>Trichomeriaceae</taxon>
        <taxon>Lithohypha</taxon>
    </lineage>
</organism>
<dbReference type="SUPFAM" id="SSF53335">
    <property type="entry name" value="S-adenosyl-L-methionine-dependent methyltransferases"/>
    <property type="match status" value="1"/>
</dbReference>
<dbReference type="Gene3D" id="3.40.50.150">
    <property type="entry name" value="Vaccinia Virus protein VP39"/>
    <property type="match status" value="1"/>
</dbReference>
<protein>
    <submittedName>
        <fullName evidence="1">Uncharacterized protein</fullName>
    </submittedName>
</protein>
<reference evidence="1 2" key="1">
    <citation type="submission" date="2023-08" db="EMBL/GenBank/DDBJ databases">
        <title>Black Yeasts Isolated from many extreme environments.</title>
        <authorList>
            <person name="Coleine C."/>
            <person name="Stajich J.E."/>
            <person name="Selbmann L."/>
        </authorList>
    </citation>
    <scope>NUCLEOTIDE SEQUENCE [LARGE SCALE GENOMIC DNA]</scope>
    <source>
        <strain evidence="1 2">CCFEE 5885</strain>
    </source>
</reference>
<sequence>MVHYLRFLRTPQVADISKKTIQISAVAAVTTDLGDSFLSQDVTTIARIVDATKHGEILRSSEICWRNGMRAAKINLQCNAKYAGRLVHLHLTTRDTISAYASCEVPAIVDAWSSRFTIKAKAKAEPLVERRLQLQGKSQARIWEETGDSIARHIWFVDDPLPLLRKLLTDDKAKRLRVLEVGAGCGIVGIALSQLRKSDIVLTDLGDAQDILQSNVDCAAPVSGSSLKRQVLGWGAGLGDLEETKFDLVLVSDCIYNPDSSVLLVETLKELSNLNPNLLVFVAFKRRHDADDVFFEHMQKNELRVVEEGTIKLPHIMTDYDNNAPQIESFVYKAGD</sequence>
<keyword evidence="2" id="KW-1185">Reference proteome</keyword>
<dbReference type="InterPro" id="IPR029063">
    <property type="entry name" value="SAM-dependent_MTases_sf"/>
</dbReference>
<dbReference type="PANTHER" id="PTHR14614:SF132">
    <property type="entry name" value="PROTEIN-LYSINE METHYLTRANSFERASE C42C1.13"/>
    <property type="match status" value="1"/>
</dbReference>